<dbReference type="AlphaFoldDB" id="F4QBQ2"/>
<gene>
    <name evidence="1" type="ORF">DFA_10898</name>
</gene>
<dbReference type="Proteomes" id="UP000007797">
    <property type="component" value="Unassembled WGS sequence"/>
</dbReference>
<keyword evidence="2" id="KW-1185">Reference proteome</keyword>
<dbReference type="RefSeq" id="XP_004351148.1">
    <property type="nucleotide sequence ID" value="XM_004351096.1"/>
</dbReference>
<dbReference type="KEGG" id="dfa:DFA_10898"/>
<protein>
    <recommendedName>
        <fullName evidence="3">FNIP repeat-containing protein</fullName>
    </recommendedName>
</protein>
<dbReference type="OrthoDB" id="24361at2759"/>
<dbReference type="PANTHER" id="PTHR32134:SF173">
    <property type="entry name" value="FNIP REPEAT-CONTAINING PROTEIN-RELATED"/>
    <property type="match status" value="1"/>
</dbReference>
<dbReference type="PANTHER" id="PTHR32134">
    <property type="entry name" value="FNIP REPEAT-CONTAINING PROTEIN"/>
    <property type="match status" value="1"/>
</dbReference>
<evidence type="ECO:0000313" key="2">
    <source>
        <dbReference type="Proteomes" id="UP000007797"/>
    </source>
</evidence>
<organism evidence="1 2">
    <name type="scientific">Cavenderia fasciculata</name>
    <name type="common">Slime mold</name>
    <name type="synonym">Dictyostelium fasciculatum</name>
    <dbReference type="NCBI Taxonomy" id="261658"/>
    <lineage>
        <taxon>Eukaryota</taxon>
        <taxon>Amoebozoa</taxon>
        <taxon>Evosea</taxon>
        <taxon>Eumycetozoa</taxon>
        <taxon>Dictyostelia</taxon>
        <taxon>Acytosteliales</taxon>
        <taxon>Cavenderiaceae</taxon>
        <taxon>Cavenderia</taxon>
    </lineage>
</organism>
<dbReference type="GeneID" id="14866728"/>
<name>F4QBQ2_CACFS</name>
<reference evidence="2" key="1">
    <citation type="journal article" date="2011" name="Genome Res.">
        <title>Phylogeny-wide analysis of social amoeba genomes highlights ancient origins for complex intercellular communication.</title>
        <authorList>
            <person name="Heidel A.J."/>
            <person name="Lawal H.M."/>
            <person name="Felder M."/>
            <person name="Schilde C."/>
            <person name="Helps N.R."/>
            <person name="Tunggal B."/>
            <person name="Rivero F."/>
            <person name="John U."/>
            <person name="Schleicher M."/>
            <person name="Eichinger L."/>
            <person name="Platzer M."/>
            <person name="Noegel A.A."/>
            <person name="Schaap P."/>
            <person name="Gloeckner G."/>
        </authorList>
    </citation>
    <scope>NUCLEOTIDE SEQUENCE [LARGE SCALE GENOMIC DNA]</scope>
    <source>
        <strain evidence="2">SH3</strain>
    </source>
</reference>
<dbReference type="InterPro" id="IPR051251">
    <property type="entry name" value="STK_FNIP-Repeat"/>
</dbReference>
<proteinExistence type="predicted"/>
<evidence type="ECO:0000313" key="1">
    <source>
        <dbReference type="EMBL" id="EGG14640.1"/>
    </source>
</evidence>
<evidence type="ECO:0008006" key="3">
    <source>
        <dbReference type="Google" id="ProtNLM"/>
    </source>
</evidence>
<accession>F4QBQ2</accession>
<sequence length="535" mass="60985">MESTDNTITSNRKGGVCRICCQKIIHDDDNDNVTQHQQLMNNHYLDCIDSFKQSILLNIDNDKDHHHHHHFHDFQQDNIYNTTKKRKKIDVSSSSSSSTTTTTNHFYSLFRVSMISILQREDHNQSVMNLLMTCKDAIKWKDTVVFPRLPSIDTITSYKSNERIDQIPKRYNRVYIKSVRDLIYFKENEDGLINHHCKQFISLIEDPIPPGLIPDHFTKIKVGGPIEVGSIPPFTTHLALGAVRQEMKKQLFPDTLELLSIPNGVVCNHCSDTDDLLPHNIKILFIPSTLVHPYLFNLKQLYCLTIIKDNKVKEDQDDDDDDDMNSTTKDDPDVCIGSLPNTIEHLYLDDCIVEMGSDRSSSSHTIPSSVRYLSINLSVNSPQCIPPSSVQYLYLKCDQPTTLLEGSIPSTVKDLQLDGDFTLSDRCIPPSITTLTLIDFEETPLVSVLPPSISILFISGFKCRFDARLLPPNNNIKYFGIYGEYDFYLKSSMPPSTIYFDYQPYGLNISLKLLPNDIPNGVTHIKLGKLIYDIY</sequence>
<dbReference type="EMBL" id="GL883028">
    <property type="protein sequence ID" value="EGG14640.1"/>
    <property type="molecule type" value="Genomic_DNA"/>
</dbReference>